<organism evidence="2 4">
    <name type="scientific">Favolaschia claudopus</name>
    <dbReference type="NCBI Taxonomy" id="2862362"/>
    <lineage>
        <taxon>Eukaryota</taxon>
        <taxon>Fungi</taxon>
        <taxon>Dikarya</taxon>
        <taxon>Basidiomycota</taxon>
        <taxon>Agaricomycotina</taxon>
        <taxon>Agaricomycetes</taxon>
        <taxon>Agaricomycetidae</taxon>
        <taxon>Agaricales</taxon>
        <taxon>Marasmiineae</taxon>
        <taxon>Mycenaceae</taxon>
        <taxon>Favolaschia</taxon>
    </lineage>
</organism>
<feature type="region of interest" description="Disordered" evidence="1">
    <location>
        <begin position="1"/>
        <end position="30"/>
    </location>
</feature>
<evidence type="ECO:0000256" key="1">
    <source>
        <dbReference type="SAM" id="MobiDB-lite"/>
    </source>
</evidence>
<evidence type="ECO:0000313" key="2">
    <source>
        <dbReference type="EMBL" id="KAK6980817.1"/>
    </source>
</evidence>
<evidence type="ECO:0000313" key="3">
    <source>
        <dbReference type="EMBL" id="KAK6996321.1"/>
    </source>
</evidence>
<keyword evidence="4" id="KW-1185">Reference proteome</keyword>
<gene>
    <name evidence="2" type="ORF">R3P38DRAFT_3465715</name>
    <name evidence="3" type="ORF">R3P38DRAFT_3628967</name>
</gene>
<dbReference type="Proteomes" id="UP001362999">
    <property type="component" value="Unassembled WGS sequence"/>
</dbReference>
<accession>A0AAV9ZEE5</accession>
<dbReference type="EMBL" id="JAWWNJ010000156">
    <property type="protein sequence ID" value="KAK6980817.1"/>
    <property type="molecule type" value="Genomic_DNA"/>
</dbReference>
<reference evidence="2 4" key="1">
    <citation type="journal article" date="2024" name="J Genomics">
        <title>Draft genome sequencing and assembly of Favolaschia claudopus CIRM-BRFM 2984 isolated from oak limbs.</title>
        <authorList>
            <person name="Navarro D."/>
            <person name="Drula E."/>
            <person name="Chaduli D."/>
            <person name="Cazenave R."/>
            <person name="Ahrendt S."/>
            <person name="Wang J."/>
            <person name="Lipzen A."/>
            <person name="Daum C."/>
            <person name="Barry K."/>
            <person name="Grigoriev I.V."/>
            <person name="Favel A."/>
            <person name="Rosso M.N."/>
            <person name="Martin F."/>
        </authorList>
    </citation>
    <scope>NUCLEOTIDE SEQUENCE [LARGE SCALE GENOMIC DNA]</scope>
    <source>
        <strain evidence="2 4">CIRM-BRFM 2984</strain>
    </source>
</reference>
<protein>
    <submittedName>
        <fullName evidence="2">Uncharacterized protein</fullName>
    </submittedName>
</protein>
<dbReference type="EMBL" id="JAWWNJ010000098">
    <property type="protein sequence ID" value="KAK6996321.1"/>
    <property type="molecule type" value="Genomic_DNA"/>
</dbReference>
<feature type="compositionally biased region" description="Basic and acidic residues" evidence="1">
    <location>
        <begin position="20"/>
        <end position="30"/>
    </location>
</feature>
<evidence type="ECO:0000313" key="4">
    <source>
        <dbReference type="Proteomes" id="UP001362999"/>
    </source>
</evidence>
<comment type="caution">
    <text evidence="2">The sequence shown here is derived from an EMBL/GenBank/DDBJ whole genome shotgun (WGS) entry which is preliminary data.</text>
</comment>
<proteinExistence type="predicted"/>
<sequence>MPLLPEGLRYKGTRKKRSKAQQESRRATVIDQDNNKKTFFLGIGMGFNHTSEQQLEGRTELIEAAYQG</sequence>
<dbReference type="AlphaFoldDB" id="A0AAV9ZEE5"/>
<name>A0AAV9ZEE5_9AGAR</name>